<accession>A0A2K4YCJ7</accession>
<organism evidence="2 3">
    <name type="scientific">Mycobacterium ahvazicum</name>
    <dbReference type="NCBI Taxonomy" id="1964395"/>
    <lineage>
        <taxon>Bacteria</taxon>
        <taxon>Bacillati</taxon>
        <taxon>Actinomycetota</taxon>
        <taxon>Actinomycetes</taxon>
        <taxon>Mycobacteriales</taxon>
        <taxon>Mycobacteriaceae</taxon>
        <taxon>Mycobacterium</taxon>
        <taxon>Mycobacterium simiae complex</taxon>
    </lineage>
</organism>
<evidence type="ECO:0000256" key="1">
    <source>
        <dbReference type="SAM" id="Phobius"/>
    </source>
</evidence>
<evidence type="ECO:0000313" key="3">
    <source>
        <dbReference type="Proteomes" id="UP000236318"/>
    </source>
</evidence>
<keyword evidence="1" id="KW-0472">Membrane</keyword>
<name>A0A2K4YCJ7_9MYCO</name>
<keyword evidence="3" id="KW-1185">Reference proteome</keyword>
<dbReference type="AlphaFoldDB" id="A0A2K4YCJ7"/>
<comment type="caution">
    <text evidence="2">The sequence shown here is derived from an EMBL/GenBank/DDBJ whole genome shotgun (WGS) entry which is preliminary data.</text>
</comment>
<reference evidence="2" key="1">
    <citation type="submission" date="2018-01" db="EMBL/GenBank/DDBJ databases">
        <authorList>
            <consortium name="Urmite Genomes"/>
        </authorList>
    </citation>
    <scope>NUCLEOTIDE SEQUENCE [LARGE SCALE GENOMIC DNA]</scope>
    <source>
        <strain evidence="2">AFP003</strain>
    </source>
</reference>
<sequence length="102" mass="11436">MKEPIDWIRTVFLGAIFGGFLWAIILTVPYSAIYGHTTSLDFYSFVSTVSIGILVAGFTLYFRARTSRWRSTAVGIILAPMTGWSVLLFITLTVVLPRHGQY</sequence>
<gene>
    <name evidence="2" type="ORF">MAAFP003_3199</name>
</gene>
<keyword evidence="1" id="KW-1133">Transmembrane helix</keyword>
<feature type="transmembrane region" description="Helical" evidence="1">
    <location>
        <begin position="42"/>
        <end position="62"/>
    </location>
</feature>
<dbReference type="EMBL" id="FXEG02000003">
    <property type="protein sequence ID" value="SOX54523.1"/>
    <property type="molecule type" value="Genomic_DNA"/>
</dbReference>
<feature type="transmembrane region" description="Helical" evidence="1">
    <location>
        <begin position="7"/>
        <end position="30"/>
    </location>
</feature>
<dbReference type="RefSeq" id="WP_096288392.1">
    <property type="nucleotide sequence ID" value="NZ_FXEG02000003.1"/>
</dbReference>
<feature type="transmembrane region" description="Helical" evidence="1">
    <location>
        <begin position="74"/>
        <end position="96"/>
    </location>
</feature>
<proteinExistence type="predicted"/>
<keyword evidence="1" id="KW-0812">Transmembrane</keyword>
<dbReference type="OrthoDB" id="4737219at2"/>
<protein>
    <submittedName>
        <fullName evidence="2">Uncharacterized protein</fullName>
    </submittedName>
</protein>
<dbReference type="Proteomes" id="UP000236318">
    <property type="component" value="Unassembled WGS sequence"/>
</dbReference>
<evidence type="ECO:0000313" key="2">
    <source>
        <dbReference type="EMBL" id="SOX54523.1"/>
    </source>
</evidence>